<keyword evidence="3" id="KW-1185">Reference proteome</keyword>
<dbReference type="SUPFAM" id="SSF53474">
    <property type="entry name" value="alpha/beta-Hydrolases"/>
    <property type="match status" value="1"/>
</dbReference>
<keyword evidence="2" id="KW-0378">Hydrolase</keyword>
<dbReference type="InterPro" id="IPR050266">
    <property type="entry name" value="AB_hydrolase_sf"/>
</dbReference>
<proteinExistence type="predicted"/>
<evidence type="ECO:0000313" key="2">
    <source>
        <dbReference type="EMBL" id="KAA0024033.1"/>
    </source>
</evidence>
<gene>
    <name evidence="2" type="ORF">FOY51_05535</name>
</gene>
<sequence length="256" mass="27819">MLNVYRYGPEDGKTVLALHGITGHGKRWESLATENLADARVLAPDLLGHGRSSANPPWHFESQADAVAEVLRAETGEPALVVGHSFGGAVAIYLANRHPELVRALVLLDPAIGLDPSLVLEVATASVAFPDYTDAAEARNEKRGSDWGEIEPRLLEAELTEHLVPTTGSRVGWRVSVPAMAAYYGELAREFMLPPAGLPTVLAQAMKVQPPYVSDAFKSALVERLGDHLSLHEFDCNHMIPLARPADTERIIRELL</sequence>
<reference evidence="2 3" key="1">
    <citation type="submission" date="2019-07" db="EMBL/GenBank/DDBJ databases">
        <title>Rhodococcus cavernicolus sp. nov., isolated from a cave.</title>
        <authorList>
            <person name="Lee S.D."/>
        </authorList>
    </citation>
    <scope>NUCLEOTIDE SEQUENCE [LARGE SCALE GENOMIC DNA]</scope>
    <source>
        <strain evidence="2 3">C1-24</strain>
    </source>
</reference>
<dbReference type="RefSeq" id="WP_149429193.1">
    <property type="nucleotide sequence ID" value="NZ_VLNY01000002.1"/>
</dbReference>
<dbReference type="OrthoDB" id="3193334at2"/>
<organism evidence="2 3">
    <name type="scientific">Antrihabitans cavernicola</name>
    <dbReference type="NCBI Taxonomy" id="2495913"/>
    <lineage>
        <taxon>Bacteria</taxon>
        <taxon>Bacillati</taxon>
        <taxon>Actinomycetota</taxon>
        <taxon>Actinomycetes</taxon>
        <taxon>Mycobacteriales</taxon>
        <taxon>Nocardiaceae</taxon>
        <taxon>Antrihabitans</taxon>
    </lineage>
</organism>
<dbReference type="Proteomes" id="UP000322244">
    <property type="component" value="Unassembled WGS sequence"/>
</dbReference>
<dbReference type="Pfam" id="PF00561">
    <property type="entry name" value="Abhydrolase_1"/>
    <property type="match status" value="1"/>
</dbReference>
<dbReference type="Gene3D" id="3.40.50.1820">
    <property type="entry name" value="alpha/beta hydrolase"/>
    <property type="match status" value="1"/>
</dbReference>
<protein>
    <submittedName>
        <fullName evidence="2">Alpha/beta hydrolase</fullName>
    </submittedName>
</protein>
<evidence type="ECO:0000259" key="1">
    <source>
        <dbReference type="Pfam" id="PF00561"/>
    </source>
</evidence>
<accession>A0A5A7SHF0</accession>
<dbReference type="AlphaFoldDB" id="A0A5A7SHF0"/>
<dbReference type="GO" id="GO:0016787">
    <property type="term" value="F:hydrolase activity"/>
    <property type="evidence" value="ECO:0007669"/>
    <property type="project" value="UniProtKB-KW"/>
</dbReference>
<dbReference type="InterPro" id="IPR000073">
    <property type="entry name" value="AB_hydrolase_1"/>
</dbReference>
<name>A0A5A7SHF0_9NOCA</name>
<dbReference type="PANTHER" id="PTHR43798">
    <property type="entry name" value="MONOACYLGLYCEROL LIPASE"/>
    <property type="match status" value="1"/>
</dbReference>
<feature type="domain" description="AB hydrolase-1" evidence="1">
    <location>
        <begin position="14"/>
        <end position="124"/>
    </location>
</feature>
<dbReference type="PRINTS" id="PR00111">
    <property type="entry name" value="ABHYDROLASE"/>
</dbReference>
<dbReference type="PANTHER" id="PTHR43798:SF33">
    <property type="entry name" value="HYDROLASE, PUTATIVE (AFU_ORTHOLOGUE AFUA_2G14860)-RELATED"/>
    <property type="match status" value="1"/>
</dbReference>
<dbReference type="PRINTS" id="PR00412">
    <property type="entry name" value="EPOXHYDRLASE"/>
</dbReference>
<comment type="caution">
    <text evidence="2">The sequence shown here is derived from an EMBL/GenBank/DDBJ whole genome shotgun (WGS) entry which is preliminary data.</text>
</comment>
<dbReference type="InterPro" id="IPR029058">
    <property type="entry name" value="AB_hydrolase_fold"/>
</dbReference>
<dbReference type="EMBL" id="VLNY01000002">
    <property type="protein sequence ID" value="KAA0024033.1"/>
    <property type="molecule type" value="Genomic_DNA"/>
</dbReference>
<dbReference type="GO" id="GO:0016020">
    <property type="term" value="C:membrane"/>
    <property type="evidence" value="ECO:0007669"/>
    <property type="project" value="TreeGrafter"/>
</dbReference>
<dbReference type="InterPro" id="IPR000639">
    <property type="entry name" value="Epox_hydrolase-like"/>
</dbReference>
<evidence type="ECO:0000313" key="3">
    <source>
        <dbReference type="Proteomes" id="UP000322244"/>
    </source>
</evidence>